<proteinExistence type="predicted"/>
<dbReference type="GeneID" id="103524991"/>
<dbReference type="PaxDb" id="121845-A0A1S3DWE4"/>
<dbReference type="KEGG" id="dci:103524991"/>
<feature type="region of interest" description="Disordered" evidence="1">
    <location>
        <begin position="1"/>
        <end position="37"/>
    </location>
</feature>
<dbReference type="Proteomes" id="UP000079169">
    <property type="component" value="Unplaced"/>
</dbReference>
<dbReference type="PANTHER" id="PTHR21580:SF28">
    <property type="entry name" value="BOREALIN N-TERMINAL DOMAIN-CONTAINING PROTEIN-RELATED"/>
    <property type="match status" value="1"/>
</dbReference>
<accession>A0A1S3DWE4</accession>
<evidence type="ECO:0000256" key="1">
    <source>
        <dbReference type="SAM" id="MobiDB-lite"/>
    </source>
</evidence>
<sequence length="236" mass="25513">MLPTLLGQTGHDPTKHQEPAFTMQGRRPPERVTEQPAPNKYQTADLTRFGHAIAGKMEVSMKGRYDKGRLGVTPGPDKYDLTIPTQAIHPQAPAYTLGGRFETLPPTIDIPGPKYGLPTYIDGTGQVPIAKSSPAFTMHSRVPRNEFDGKIPGPLAYGATPLEIYKSKAPDFTMPGRNPAKLKPNGIPTPNKYDSLINPIGKSGPAFSMSSRYPPGVKILRTKEDNAPGVLTCDLG</sequence>
<evidence type="ECO:0000313" key="3">
    <source>
        <dbReference type="RefSeq" id="XP_008488258.1"/>
    </source>
</evidence>
<protein>
    <submittedName>
        <fullName evidence="3">Outer dense fiber protein 3-like protein 2</fullName>
    </submittedName>
</protein>
<dbReference type="STRING" id="121845.A0A1S3DWE4"/>
<dbReference type="InterPro" id="IPR051291">
    <property type="entry name" value="CIMAP"/>
</dbReference>
<dbReference type="InterPro" id="IPR010736">
    <property type="entry name" value="SHIPPO-rpt"/>
</dbReference>
<name>A0A1S3DWE4_DIACI</name>
<organism evidence="2 3">
    <name type="scientific">Diaphorina citri</name>
    <name type="common">Asian citrus psyllid</name>
    <dbReference type="NCBI Taxonomy" id="121845"/>
    <lineage>
        <taxon>Eukaryota</taxon>
        <taxon>Metazoa</taxon>
        <taxon>Ecdysozoa</taxon>
        <taxon>Arthropoda</taxon>
        <taxon>Hexapoda</taxon>
        <taxon>Insecta</taxon>
        <taxon>Pterygota</taxon>
        <taxon>Neoptera</taxon>
        <taxon>Paraneoptera</taxon>
        <taxon>Hemiptera</taxon>
        <taxon>Sternorrhyncha</taxon>
        <taxon>Psylloidea</taxon>
        <taxon>Psyllidae</taxon>
        <taxon>Diaphorininae</taxon>
        <taxon>Diaphorina</taxon>
    </lineage>
</organism>
<evidence type="ECO:0000313" key="2">
    <source>
        <dbReference type="Proteomes" id="UP000079169"/>
    </source>
</evidence>
<dbReference type="RefSeq" id="XP_008488258.1">
    <property type="nucleotide sequence ID" value="XM_008490036.2"/>
</dbReference>
<keyword evidence="2" id="KW-1185">Reference proteome</keyword>
<gene>
    <name evidence="3" type="primary">LOC103524991</name>
</gene>
<reference evidence="3" key="1">
    <citation type="submission" date="2025-08" db="UniProtKB">
        <authorList>
            <consortium name="RefSeq"/>
        </authorList>
    </citation>
    <scope>IDENTIFICATION</scope>
</reference>
<dbReference type="OMA" id="IGHRTME"/>
<dbReference type="Pfam" id="PF07004">
    <property type="entry name" value="SHIPPO-rpt"/>
    <property type="match status" value="1"/>
</dbReference>
<dbReference type="PANTHER" id="PTHR21580">
    <property type="entry name" value="SHIPPO-1-RELATED"/>
    <property type="match status" value="1"/>
</dbReference>
<dbReference type="AlphaFoldDB" id="A0A1S3DWE4"/>